<evidence type="ECO:0000259" key="7">
    <source>
        <dbReference type="PROSITE" id="PS50011"/>
    </source>
</evidence>
<gene>
    <name evidence="8" type="ORF">GBAR_LOCUS28699</name>
</gene>
<dbReference type="PROSITE" id="PS00107">
    <property type="entry name" value="PROTEIN_KINASE_ATP"/>
    <property type="match status" value="1"/>
</dbReference>
<keyword evidence="9" id="KW-1185">Reference proteome</keyword>
<evidence type="ECO:0000313" key="8">
    <source>
        <dbReference type="EMBL" id="CAI8052503.1"/>
    </source>
</evidence>
<evidence type="ECO:0000256" key="4">
    <source>
        <dbReference type="ARBA" id="ARBA00022777"/>
    </source>
</evidence>
<evidence type="ECO:0000256" key="2">
    <source>
        <dbReference type="ARBA" id="ARBA00022679"/>
    </source>
</evidence>
<sequence>MPLFGKKHDARVTAKYHIKDLLGKGAFSEVFRVQDRETSVQYAIKIIDKKALKGKEEALQNEIGVLRKVKHPNIVGLEEVFDDKTRLYLVMEL</sequence>
<feature type="domain" description="Protein kinase" evidence="7">
    <location>
        <begin position="16"/>
        <end position="93"/>
    </location>
</feature>
<accession>A0AA35TRG3</accession>
<dbReference type="Proteomes" id="UP001174909">
    <property type="component" value="Unassembled WGS sequence"/>
</dbReference>
<keyword evidence="4 8" id="KW-0418">Kinase</keyword>
<dbReference type="Pfam" id="PF00069">
    <property type="entry name" value="Pkinase"/>
    <property type="match status" value="1"/>
</dbReference>
<dbReference type="GO" id="GO:0005524">
    <property type="term" value="F:ATP binding"/>
    <property type="evidence" value="ECO:0007669"/>
    <property type="project" value="UniProtKB-UniRule"/>
</dbReference>
<dbReference type="FunFam" id="3.30.200.20:FF:000315">
    <property type="entry name" value="Calcium-dependent protein kinase 3"/>
    <property type="match status" value="1"/>
</dbReference>
<reference evidence="8" key="1">
    <citation type="submission" date="2023-03" db="EMBL/GenBank/DDBJ databases">
        <authorList>
            <person name="Steffen K."/>
            <person name="Cardenas P."/>
        </authorList>
    </citation>
    <scope>NUCLEOTIDE SEQUENCE</scope>
</reference>
<evidence type="ECO:0000256" key="1">
    <source>
        <dbReference type="ARBA" id="ARBA00022527"/>
    </source>
</evidence>
<evidence type="ECO:0000256" key="6">
    <source>
        <dbReference type="PROSITE-ProRule" id="PRU10141"/>
    </source>
</evidence>
<comment type="caution">
    <text evidence="8">The sequence shown here is derived from an EMBL/GenBank/DDBJ whole genome shotgun (WGS) entry which is preliminary data.</text>
</comment>
<keyword evidence="1" id="KW-0723">Serine/threonine-protein kinase</keyword>
<dbReference type="AlphaFoldDB" id="A0AA35TRG3"/>
<dbReference type="InterPro" id="IPR000719">
    <property type="entry name" value="Prot_kinase_dom"/>
</dbReference>
<organism evidence="8 9">
    <name type="scientific">Geodia barretti</name>
    <name type="common">Barrett's horny sponge</name>
    <dbReference type="NCBI Taxonomy" id="519541"/>
    <lineage>
        <taxon>Eukaryota</taxon>
        <taxon>Metazoa</taxon>
        <taxon>Porifera</taxon>
        <taxon>Demospongiae</taxon>
        <taxon>Heteroscleromorpha</taxon>
        <taxon>Tetractinellida</taxon>
        <taxon>Astrophorina</taxon>
        <taxon>Geodiidae</taxon>
        <taxon>Geodia</taxon>
    </lineage>
</organism>
<dbReference type="Gene3D" id="3.30.200.20">
    <property type="entry name" value="Phosphorylase Kinase, domain 1"/>
    <property type="match status" value="1"/>
</dbReference>
<keyword evidence="5 6" id="KW-0067">ATP-binding</keyword>
<proteinExistence type="predicted"/>
<evidence type="ECO:0000313" key="9">
    <source>
        <dbReference type="Proteomes" id="UP001174909"/>
    </source>
</evidence>
<evidence type="ECO:0000256" key="3">
    <source>
        <dbReference type="ARBA" id="ARBA00022741"/>
    </source>
</evidence>
<keyword evidence="3 6" id="KW-0547">Nucleotide-binding</keyword>
<name>A0AA35TRG3_GEOBA</name>
<dbReference type="InterPro" id="IPR011009">
    <property type="entry name" value="Kinase-like_dom_sf"/>
</dbReference>
<evidence type="ECO:0000256" key="5">
    <source>
        <dbReference type="ARBA" id="ARBA00022840"/>
    </source>
</evidence>
<dbReference type="EMBL" id="CASHTH010004017">
    <property type="protein sequence ID" value="CAI8052503.1"/>
    <property type="molecule type" value="Genomic_DNA"/>
</dbReference>
<protein>
    <submittedName>
        <fullName evidence="8">Calcium/calmodulin-dependent protein kinase type 1</fullName>
    </submittedName>
</protein>
<keyword evidence="2" id="KW-0808">Transferase</keyword>
<dbReference type="PANTHER" id="PTHR24347">
    <property type="entry name" value="SERINE/THREONINE-PROTEIN KINASE"/>
    <property type="match status" value="1"/>
</dbReference>
<dbReference type="PROSITE" id="PS50011">
    <property type="entry name" value="PROTEIN_KINASE_DOM"/>
    <property type="match status" value="1"/>
</dbReference>
<feature type="binding site" evidence="6">
    <location>
        <position position="45"/>
    </location>
    <ligand>
        <name>ATP</name>
        <dbReference type="ChEBI" id="CHEBI:30616"/>
    </ligand>
</feature>
<dbReference type="InterPro" id="IPR017441">
    <property type="entry name" value="Protein_kinase_ATP_BS"/>
</dbReference>
<dbReference type="SUPFAM" id="SSF56112">
    <property type="entry name" value="Protein kinase-like (PK-like)"/>
    <property type="match status" value="1"/>
</dbReference>
<dbReference type="GO" id="GO:0004674">
    <property type="term" value="F:protein serine/threonine kinase activity"/>
    <property type="evidence" value="ECO:0007669"/>
    <property type="project" value="UniProtKB-KW"/>
</dbReference>